<dbReference type="InterPro" id="IPR025906">
    <property type="entry name" value="YjfB_motility"/>
</dbReference>
<gene>
    <name evidence="1" type="ORF">SAMN02745857_01280</name>
</gene>
<protein>
    <submittedName>
        <fullName evidence="1">Putative motility protein</fullName>
    </submittedName>
</protein>
<evidence type="ECO:0000313" key="2">
    <source>
        <dbReference type="Proteomes" id="UP000192761"/>
    </source>
</evidence>
<dbReference type="RefSeq" id="WP_084089950.1">
    <property type="nucleotide sequence ID" value="NZ_FWXD01000006.1"/>
</dbReference>
<proteinExistence type="predicted"/>
<organism evidence="1 2">
    <name type="scientific">Andreprevotia lacus DSM 23236</name>
    <dbReference type="NCBI Taxonomy" id="1121001"/>
    <lineage>
        <taxon>Bacteria</taxon>
        <taxon>Pseudomonadati</taxon>
        <taxon>Pseudomonadota</taxon>
        <taxon>Betaproteobacteria</taxon>
        <taxon>Neisseriales</taxon>
        <taxon>Chitinibacteraceae</taxon>
        <taxon>Andreprevotia</taxon>
    </lineage>
</organism>
<reference evidence="1 2" key="1">
    <citation type="submission" date="2017-04" db="EMBL/GenBank/DDBJ databases">
        <authorList>
            <person name="Afonso C.L."/>
            <person name="Miller P.J."/>
            <person name="Scott M.A."/>
            <person name="Spackman E."/>
            <person name="Goraichik I."/>
            <person name="Dimitrov K.M."/>
            <person name="Suarez D.L."/>
            <person name="Swayne D.E."/>
        </authorList>
    </citation>
    <scope>NUCLEOTIDE SEQUENCE [LARGE SCALE GENOMIC DNA]</scope>
    <source>
        <strain evidence="1 2">DSM 23236</strain>
    </source>
</reference>
<accession>A0A1W1XDQ4</accession>
<dbReference type="Proteomes" id="UP000192761">
    <property type="component" value="Unassembled WGS sequence"/>
</dbReference>
<dbReference type="EMBL" id="FWXD01000006">
    <property type="protein sequence ID" value="SMC21924.1"/>
    <property type="molecule type" value="Genomic_DNA"/>
</dbReference>
<sequence length="63" mass="6461">MDATTSLVNATNSATGVQAAASTTVLRKALDLQAQTAATLLQAVPQPQYNNPANLGQHVDVKA</sequence>
<evidence type="ECO:0000313" key="1">
    <source>
        <dbReference type="EMBL" id="SMC21924.1"/>
    </source>
</evidence>
<name>A0A1W1XDQ4_9NEIS</name>
<dbReference type="AlphaFoldDB" id="A0A1W1XDQ4"/>
<keyword evidence="2" id="KW-1185">Reference proteome</keyword>
<dbReference type="STRING" id="1121001.SAMN02745857_01280"/>
<dbReference type="Pfam" id="PF14070">
    <property type="entry name" value="YjfB_motility"/>
    <property type="match status" value="1"/>
</dbReference>